<sequence length="213" mass="23733">MLRWGLGRELEDVITMDMVSYLRTSHASVCNLSVPGATAEDDLANQVTDYLCSRNKSSTSTNPKEDNYVFFFGINDCGNTEECLLSDIVENIIQYADRLYSEAGARKFIFIDVPPIDRSPGGLGRGTDTLKSRVDTWNEELRNQVSQFIEDTPTATVSRFSIHGLLSAILDDPEGYDFTESDSTEEGGAIWADELHLTSEVHKIIFEQVSGFI</sequence>
<dbReference type="Proteomes" id="UP000297245">
    <property type="component" value="Unassembled WGS sequence"/>
</dbReference>
<reference evidence="1 2" key="1">
    <citation type="journal article" date="2019" name="Nat. Ecol. Evol.">
        <title>Megaphylogeny resolves global patterns of mushroom evolution.</title>
        <authorList>
            <person name="Varga T."/>
            <person name="Krizsan K."/>
            <person name="Foldi C."/>
            <person name="Dima B."/>
            <person name="Sanchez-Garcia M."/>
            <person name="Sanchez-Ramirez S."/>
            <person name="Szollosi G.J."/>
            <person name="Szarkandi J.G."/>
            <person name="Papp V."/>
            <person name="Albert L."/>
            <person name="Andreopoulos W."/>
            <person name="Angelini C."/>
            <person name="Antonin V."/>
            <person name="Barry K.W."/>
            <person name="Bougher N.L."/>
            <person name="Buchanan P."/>
            <person name="Buyck B."/>
            <person name="Bense V."/>
            <person name="Catcheside P."/>
            <person name="Chovatia M."/>
            <person name="Cooper J."/>
            <person name="Damon W."/>
            <person name="Desjardin D."/>
            <person name="Finy P."/>
            <person name="Geml J."/>
            <person name="Haridas S."/>
            <person name="Hughes K."/>
            <person name="Justo A."/>
            <person name="Karasinski D."/>
            <person name="Kautmanova I."/>
            <person name="Kiss B."/>
            <person name="Kocsube S."/>
            <person name="Kotiranta H."/>
            <person name="LaButti K.M."/>
            <person name="Lechner B.E."/>
            <person name="Liimatainen K."/>
            <person name="Lipzen A."/>
            <person name="Lukacs Z."/>
            <person name="Mihaltcheva S."/>
            <person name="Morgado L.N."/>
            <person name="Niskanen T."/>
            <person name="Noordeloos M.E."/>
            <person name="Ohm R.A."/>
            <person name="Ortiz-Santana B."/>
            <person name="Ovrebo C."/>
            <person name="Racz N."/>
            <person name="Riley R."/>
            <person name="Savchenko A."/>
            <person name="Shiryaev A."/>
            <person name="Soop K."/>
            <person name="Spirin V."/>
            <person name="Szebenyi C."/>
            <person name="Tomsovsky M."/>
            <person name="Tulloss R.E."/>
            <person name="Uehling J."/>
            <person name="Grigoriev I.V."/>
            <person name="Vagvolgyi C."/>
            <person name="Papp T."/>
            <person name="Martin F.M."/>
            <person name="Miettinen O."/>
            <person name="Hibbett D.S."/>
            <person name="Nagy L.G."/>
        </authorList>
    </citation>
    <scope>NUCLEOTIDE SEQUENCE [LARGE SCALE GENOMIC DNA]</scope>
    <source>
        <strain evidence="1 2">CBS 962.96</strain>
    </source>
</reference>
<dbReference type="Gene3D" id="3.40.50.1110">
    <property type="entry name" value="SGNH hydrolase"/>
    <property type="match status" value="1"/>
</dbReference>
<organism evidence="1 2">
    <name type="scientific">Dendrothele bispora (strain CBS 962.96)</name>
    <dbReference type="NCBI Taxonomy" id="1314807"/>
    <lineage>
        <taxon>Eukaryota</taxon>
        <taxon>Fungi</taxon>
        <taxon>Dikarya</taxon>
        <taxon>Basidiomycota</taxon>
        <taxon>Agaricomycotina</taxon>
        <taxon>Agaricomycetes</taxon>
        <taxon>Agaricomycetidae</taxon>
        <taxon>Agaricales</taxon>
        <taxon>Agaricales incertae sedis</taxon>
        <taxon>Dendrothele</taxon>
    </lineage>
</organism>
<keyword evidence="2" id="KW-1185">Reference proteome</keyword>
<dbReference type="SUPFAM" id="SSF52266">
    <property type="entry name" value="SGNH hydrolase"/>
    <property type="match status" value="1"/>
</dbReference>
<protein>
    <recommendedName>
        <fullName evidence="3">Carbohydrate esterase family 16 protein</fullName>
    </recommendedName>
</protein>
<evidence type="ECO:0000313" key="2">
    <source>
        <dbReference type="Proteomes" id="UP000297245"/>
    </source>
</evidence>
<proteinExistence type="predicted"/>
<evidence type="ECO:0000313" key="1">
    <source>
        <dbReference type="EMBL" id="THU92330.1"/>
    </source>
</evidence>
<dbReference type="EMBL" id="ML179282">
    <property type="protein sequence ID" value="THU92330.1"/>
    <property type="molecule type" value="Genomic_DNA"/>
</dbReference>
<dbReference type="InterPro" id="IPR036514">
    <property type="entry name" value="SGNH_hydro_sf"/>
</dbReference>
<dbReference type="Pfam" id="PF00657">
    <property type="entry name" value="Lipase_GDSL"/>
    <property type="match status" value="1"/>
</dbReference>
<name>A0A4S8LSS3_DENBC</name>
<gene>
    <name evidence="1" type="ORF">K435DRAFT_829659</name>
</gene>
<dbReference type="OrthoDB" id="1600564at2759"/>
<dbReference type="InterPro" id="IPR001087">
    <property type="entry name" value="GDSL"/>
</dbReference>
<dbReference type="GO" id="GO:0016788">
    <property type="term" value="F:hydrolase activity, acting on ester bonds"/>
    <property type="evidence" value="ECO:0007669"/>
    <property type="project" value="InterPro"/>
</dbReference>
<evidence type="ECO:0008006" key="3">
    <source>
        <dbReference type="Google" id="ProtNLM"/>
    </source>
</evidence>
<accession>A0A4S8LSS3</accession>
<dbReference type="AlphaFoldDB" id="A0A4S8LSS3"/>